<evidence type="ECO:0000256" key="1">
    <source>
        <dbReference type="ARBA" id="ARBA00022729"/>
    </source>
</evidence>
<dbReference type="InterPro" id="IPR036179">
    <property type="entry name" value="Ig-like_dom_sf"/>
</dbReference>
<dbReference type="SUPFAM" id="SSF48726">
    <property type="entry name" value="Immunoglobulin"/>
    <property type="match status" value="1"/>
</dbReference>
<dbReference type="InterPro" id="IPR007110">
    <property type="entry name" value="Ig-like_dom"/>
</dbReference>
<keyword evidence="4" id="KW-0472">Membrane</keyword>
<dbReference type="InterPro" id="IPR003598">
    <property type="entry name" value="Ig_sub2"/>
</dbReference>
<dbReference type="GO" id="GO:0004888">
    <property type="term" value="F:transmembrane signaling receptor activity"/>
    <property type="evidence" value="ECO:0007669"/>
    <property type="project" value="TreeGrafter"/>
</dbReference>
<accession>A0AAW1ERR4</accession>
<evidence type="ECO:0000259" key="5">
    <source>
        <dbReference type="PROSITE" id="PS50835"/>
    </source>
</evidence>
<comment type="caution">
    <text evidence="6">The sequence shown here is derived from an EMBL/GenBank/DDBJ whole genome shotgun (WGS) entry which is preliminary data.</text>
</comment>
<sequence>MSGSTCNMNDYWTSGVFWCESETQFSNAANITNQYGDVILVSPVRPVTEGHSVTLGCKLKTQNVLQNVNFYKNDKLIQDDTREELIISAVTKSDEGFYKCRGTDSTQGLRSLTSAESWLSVKYAEDPAASSAFPVLLVVGLLCGVLLIILLLLFLYRCRKSTDSSVMRSQSTNQSPATDHVINQVETQDGNYASLLHGDAALYETIRGSEEPEHGTNNEPEENVYSNVPMGTAADP</sequence>
<dbReference type="AlphaFoldDB" id="A0AAW1ERR4"/>
<keyword evidence="1" id="KW-0732">Signal</keyword>
<dbReference type="InterPro" id="IPR013783">
    <property type="entry name" value="Ig-like_fold"/>
</dbReference>
<feature type="region of interest" description="Disordered" evidence="3">
    <location>
        <begin position="209"/>
        <end position="236"/>
    </location>
</feature>
<keyword evidence="2" id="KW-1015">Disulfide bond</keyword>
<protein>
    <recommendedName>
        <fullName evidence="5">Ig-like domain-containing protein</fullName>
    </recommendedName>
</protein>
<dbReference type="InterPro" id="IPR003599">
    <property type="entry name" value="Ig_sub"/>
</dbReference>
<dbReference type="PANTHER" id="PTHR11481">
    <property type="entry name" value="IMMUNOGLOBULIN FC RECEPTOR"/>
    <property type="match status" value="1"/>
</dbReference>
<evidence type="ECO:0000313" key="7">
    <source>
        <dbReference type="Proteomes" id="UP001488805"/>
    </source>
</evidence>
<dbReference type="GO" id="GO:0009897">
    <property type="term" value="C:external side of plasma membrane"/>
    <property type="evidence" value="ECO:0007669"/>
    <property type="project" value="TreeGrafter"/>
</dbReference>
<keyword evidence="4" id="KW-0812">Transmembrane</keyword>
<dbReference type="GO" id="GO:0007166">
    <property type="term" value="P:cell surface receptor signaling pathway"/>
    <property type="evidence" value="ECO:0007669"/>
    <property type="project" value="TreeGrafter"/>
</dbReference>
<dbReference type="PROSITE" id="PS50835">
    <property type="entry name" value="IG_LIKE"/>
    <property type="match status" value="1"/>
</dbReference>
<proteinExistence type="predicted"/>
<organism evidence="6 7">
    <name type="scientific">Zoarces viviparus</name>
    <name type="common">Viviparous eelpout</name>
    <name type="synonym">Blennius viviparus</name>
    <dbReference type="NCBI Taxonomy" id="48416"/>
    <lineage>
        <taxon>Eukaryota</taxon>
        <taxon>Metazoa</taxon>
        <taxon>Chordata</taxon>
        <taxon>Craniata</taxon>
        <taxon>Vertebrata</taxon>
        <taxon>Euteleostomi</taxon>
        <taxon>Actinopterygii</taxon>
        <taxon>Neopterygii</taxon>
        <taxon>Teleostei</taxon>
        <taxon>Neoteleostei</taxon>
        <taxon>Acanthomorphata</taxon>
        <taxon>Eupercaria</taxon>
        <taxon>Perciformes</taxon>
        <taxon>Cottioidei</taxon>
        <taxon>Zoarcales</taxon>
        <taxon>Zoarcidae</taxon>
        <taxon>Zoarcinae</taxon>
        <taxon>Zoarces</taxon>
    </lineage>
</organism>
<dbReference type="PANTHER" id="PTHR11481:SF64">
    <property type="entry name" value="FC RECEPTOR-LIKE PROTEIN 4"/>
    <property type="match status" value="1"/>
</dbReference>
<dbReference type="EMBL" id="JBCEZU010000145">
    <property type="protein sequence ID" value="KAK9524903.1"/>
    <property type="molecule type" value="Genomic_DNA"/>
</dbReference>
<name>A0AAW1ERR4_ZOAVI</name>
<evidence type="ECO:0000313" key="6">
    <source>
        <dbReference type="EMBL" id="KAK9524903.1"/>
    </source>
</evidence>
<reference evidence="6 7" key="1">
    <citation type="journal article" date="2024" name="Genome Biol. Evol.">
        <title>Chromosome-level genome assembly of the viviparous eelpout Zoarces viviparus.</title>
        <authorList>
            <person name="Fuhrmann N."/>
            <person name="Brasseur M.V."/>
            <person name="Bakowski C.E."/>
            <person name="Podsiadlowski L."/>
            <person name="Prost S."/>
            <person name="Krehenwinkel H."/>
            <person name="Mayer C."/>
        </authorList>
    </citation>
    <scope>NUCLEOTIDE SEQUENCE [LARGE SCALE GENOMIC DNA]</scope>
    <source>
        <strain evidence="6">NO-MEL_2022_Ind0_liver</strain>
    </source>
</reference>
<dbReference type="GO" id="GO:0006955">
    <property type="term" value="P:immune response"/>
    <property type="evidence" value="ECO:0007669"/>
    <property type="project" value="TreeGrafter"/>
</dbReference>
<dbReference type="Pfam" id="PF13895">
    <property type="entry name" value="Ig_2"/>
    <property type="match status" value="1"/>
</dbReference>
<keyword evidence="7" id="KW-1185">Reference proteome</keyword>
<feature type="transmembrane region" description="Helical" evidence="4">
    <location>
        <begin position="132"/>
        <end position="156"/>
    </location>
</feature>
<evidence type="ECO:0000256" key="2">
    <source>
        <dbReference type="ARBA" id="ARBA00023157"/>
    </source>
</evidence>
<evidence type="ECO:0000256" key="4">
    <source>
        <dbReference type="SAM" id="Phobius"/>
    </source>
</evidence>
<dbReference type="Gene3D" id="2.60.40.10">
    <property type="entry name" value="Immunoglobulins"/>
    <property type="match status" value="1"/>
</dbReference>
<gene>
    <name evidence="6" type="ORF">VZT92_017266</name>
</gene>
<evidence type="ECO:0000256" key="3">
    <source>
        <dbReference type="SAM" id="MobiDB-lite"/>
    </source>
</evidence>
<dbReference type="SMART" id="SM00408">
    <property type="entry name" value="IGc2"/>
    <property type="match status" value="1"/>
</dbReference>
<dbReference type="Proteomes" id="UP001488805">
    <property type="component" value="Unassembled WGS sequence"/>
</dbReference>
<keyword evidence="4" id="KW-1133">Transmembrane helix</keyword>
<dbReference type="InterPro" id="IPR050488">
    <property type="entry name" value="Ig_Fc_receptor"/>
</dbReference>
<feature type="domain" description="Ig-like" evidence="5">
    <location>
        <begin position="36"/>
        <end position="113"/>
    </location>
</feature>
<dbReference type="SMART" id="SM00409">
    <property type="entry name" value="IG"/>
    <property type="match status" value="1"/>
</dbReference>